<name>A0A401KUY8_ASPAW</name>
<protein>
    <recommendedName>
        <fullName evidence="2">Thioester reductase (TE) domain-containing protein</fullName>
    </recommendedName>
</protein>
<dbReference type="Proteomes" id="UP000286921">
    <property type="component" value="Unassembled WGS sequence"/>
</dbReference>
<evidence type="ECO:0000256" key="1">
    <source>
        <dbReference type="SAM" id="MobiDB-lite"/>
    </source>
</evidence>
<feature type="domain" description="Thioester reductase (TE)" evidence="2">
    <location>
        <begin position="66"/>
        <end position="131"/>
    </location>
</feature>
<sequence length="248" mass="26911">MYISPLPGRQAVNSTTYSPRNVRAARKWQKILPKPMSDTNLVGPDHLSGRPHPEARSSPSPRPRLHSLKTTTEIIIHAASSINLVDPLHKLSQSIIGATERLAHFALSCPHLHRFVYISSAFANSLLDAEASSRAAVDISVRETLYPLHPSPSSSSPSISTATTYKELQSRATMVSLTPSIRFQAATRAKTPGTGATSDEVPGDVVVDRMLFHLAYRSNGIVHSACGDPGWYAFKLRRALPATPTVTT</sequence>
<dbReference type="EMBL" id="BDHI01000014">
    <property type="protein sequence ID" value="GCB23049.1"/>
    <property type="molecule type" value="Genomic_DNA"/>
</dbReference>
<keyword evidence="4" id="KW-1185">Reference proteome</keyword>
<proteinExistence type="predicted"/>
<accession>A0A401KUY8</accession>
<gene>
    <name evidence="3" type="ORF">AAWM_05934</name>
</gene>
<dbReference type="AlphaFoldDB" id="A0A401KUY8"/>
<reference evidence="3 4" key="1">
    <citation type="submission" date="2016-09" db="EMBL/GenBank/DDBJ databases">
        <title>Aspergillus awamori IFM 58123T.</title>
        <authorList>
            <person name="Kusuya Y."/>
            <person name="Shimizu M."/>
            <person name="Takahashi H."/>
            <person name="Yaguchi T."/>
        </authorList>
    </citation>
    <scope>NUCLEOTIDE SEQUENCE [LARGE SCALE GENOMIC DNA]</scope>
    <source>
        <strain evidence="3 4">IFM 58123</strain>
    </source>
</reference>
<dbReference type="Pfam" id="PF07993">
    <property type="entry name" value="NAD_binding_4"/>
    <property type="match status" value="1"/>
</dbReference>
<comment type="caution">
    <text evidence="3">The sequence shown here is derived from an EMBL/GenBank/DDBJ whole genome shotgun (WGS) entry which is preliminary data.</text>
</comment>
<evidence type="ECO:0000313" key="3">
    <source>
        <dbReference type="EMBL" id="GCB23049.1"/>
    </source>
</evidence>
<evidence type="ECO:0000313" key="4">
    <source>
        <dbReference type="Proteomes" id="UP000286921"/>
    </source>
</evidence>
<evidence type="ECO:0000259" key="2">
    <source>
        <dbReference type="Pfam" id="PF07993"/>
    </source>
</evidence>
<dbReference type="Gene3D" id="3.40.50.720">
    <property type="entry name" value="NAD(P)-binding Rossmann-like Domain"/>
    <property type="match status" value="1"/>
</dbReference>
<dbReference type="InterPro" id="IPR013120">
    <property type="entry name" value="FAR_NAD-bd"/>
</dbReference>
<feature type="region of interest" description="Disordered" evidence="1">
    <location>
        <begin position="35"/>
        <end position="66"/>
    </location>
</feature>
<organism evidence="3 4">
    <name type="scientific">Aspergillus awamori</name>
    <name type="common">Black koji mold</name>
    <dbReference type="NCBI Taxonomy" id="105351"/>
    <lineage>
        <taxon>Eukaryota</taxon>
        <taxon>Fungi</taxon>
        <taxon>Dikarya</taxon>
        <taxon>Ascomycota</taxon>
        <taxon>Pezizomycotina</taxon>
        <taxon>Eurotiomycetes</taxon>
        <taxon>Eurotiomycetidae</taxon>
        <taxon>Eurotiales</taxon>
        <taxon>Aspergillaceae</taxon>
        <taxon>Aspergillus</taxon>
    </lineage>
</organism>